<feature type="domain" description="ABC transmembrane type-2" evidence="6">
    <location>
        <begin position="20"/>
        <end position="242"/>
    </location>
</feature>
<dbReference type="InterPro" id="IPR013525">
    <property type="entry name" value="ABC2_TM"/>
</dbReference>
<gene>
    <name evidence="7" type="ORF">J2S11_000911</name>
</gene>
<sequence length="245" mass="27455">MNMLWVQSRAEIIRLFRSKIYIIMSLLLPIMFYYIFTNIFNTGTEADQGWGAFYLMSMATFSVMGSAIFSLGIRNVQERTQGFATLMKTTPLPSSFYFLAKMIGQTVVHIFSVVVIFVAGYLINDVSLTPMEWITSGLWIIFGSITFLGLGTLIGTMKRVDTASGVSNFIYLGLALLGGMWMPAEVLPEFLQNIGQMLPSYHFRSGSWSLAAGDLPELTNVLFLLGYLVLFMLLSTYISKRQEAV</sequence>
<reference evidence="7 8" key="1">
    <citation type="submission" date="2023-07" db="EMBL/GenBank/DDBJ databases">
        <title>Genomic Encyclopedia of Type Strains, Phase IV (KMG-IV): sequencing the most valuable type-strain genomes for metagenomic binning, comparative biology and taxonomic classification.</title>
        <authorList>
            <person name="Goeker M."/>
        </authorList>
    </citation>
    <scope>NUCLEOTIDE SEQUENCE [LARGE SCALE GENOMIC DNA]</scope>
    <source>
        <strain evidence="7 8">DSM 12751</strain>
    </source>
</reference>
<evidence type="ECO:0000256" key="4">
    <source>
        <dbReference type="ARBA" id="ARBA00023136"/>
    </source>
</evidence>
<dbReference type="Proteomes" id="UP001235840">
    <property type="component" value="Unassembled WGS sequence"/>
</dbReference>
<accession>A0ABT9VVL2</accession>
<protein>
    <submittedName>
        <fullName evidence="7">ABC-2 type transport system permease protein</fullName>
    </submittedName>
</protein>
<keyword evidence="8" id="KW-1185">Reference proteome</keyword>
<feature type="transmembrane region" description="Helical" evidence="5">
    <location>
        <begin position="133"/>
        <end position="154"/>
    </location>
</feature>
<dbReference type="InterPro" id="IPR047817">
    <property type="entry name" value="ABC2_TM_bact-type"/>
</dbReference>
<feature type="transmembrane region" description="Helical" evidence="5">
    <location>
        <begin position="94"/>
        <end position="121"/>
    </location>
</feature>
<dbReference type="RefSeq" id="WP_307391483.1">
    <property type="nucleotide sequence ID" value="NZ_BAAADK010000010.1"/>
</dbReference>
<dbReference type="InterPro" id="IPR000412">
    <property type="entry name" value="ABC_2_transport"/>
</dbReference>
<dbReference type="Pfam" id="PF12698">
    <property type="entry name" value="ABC2_membrane_3"/>
    <property type="match status" value="1"/>
</dbReference>
<evidence type="ECO:0000256" key="5">
    <source>
        <dbReference type="SAM" id="Phobius"/>
    </source>
</evidence>
<feature type="transmembrane region" description="Helical" evidence="5">
    <location>
        <begin position="20"/>
        <end position="40"/>
    </location>
</feature>
<name>A0ABT9VVL2_9BACI</name>
<evidence type="ECO:0000313" key="8">
    <source>
        <dbReference type="Proteomes" id="UP001235840"/>
    </source>
</evidence>
<keyword evidence="3 5" id="KW-1133">Transmembrane helix</keyword>
<dbReference type="PANTHER" id="PTHR43229">
    <property type="entry name" value="NODULATION PROTEIN J"/>
    <property type="match status" value="1"/>
</dbReference>
<evidence type="ECO:0000313" key="7">
    <source>
        <dbReference type="EMBL" id="MDQ0165011.1"/>
    </source>
</evidence>
<evidence type="ECO:0000256" key="2">
    <source>
        <dbReference type="ARBA" id="ARBA00022692"/>
    </source>
</evidence>
<comment type="subcellular location">
    <subcellularLocation>
        <location evidence="1">Membrane</location>
        <topology evidence="1">Multi-pass membrane protein</topology>
    </subcellularLocation>
</comment>
<dbReference type="InterPro" id="IPR051784">
    <property type="entry name" value="Nod_factor_ABC_transporter"/>
</dbReference>
<proteinExistence type="predicted"/>
<dbReference type="PROSITE" id="PS51012">
    <property type="entry name" value="ABC_TM2"/>
    <property type="match status" value="1"/>
</dbReference>
<dbReference type="PANTHER" id="PTHR43229:SF2">
    <property type="entry name" value="NODULATION PROTEIN J"/>
    <property type="match status" value="1"/>
</dbReference>
<evidence type="ECO:0000259" key="6">
    <source>
        <dbReference type="PROSITE" id="PS51012"/>
    </source>
</evidence>
<feature type="transmembrane region" description="Helical" evidence="5">
    <location>
        <begin position="218"/>
        <end position="238"/>
    </location>
</feature>
<keyword evidence="2 5" id="KW-0812">Transmembrane</keyword>
<comment type="caution">
    <text evidence="7">The sequence shown here is derived from an EMBL/GenBank/DDBJ whole genome shotgun (WGS) entry which is preliminary data.</text>
</comment>
<dbReference type="EMBL" id="JAUSTY010000003">
    <property type="protein sequence ID" value="MDQ0165011.1"/>
    <property type="molecule type" value="Genomic_DNA"/>
</dbReference>
<keyword evidence="4 5" id="KW-0472">Membrane</keyword>
<evidence type="ECO:0000256" key="3">
    <source>
        <dbReference type="ARBA" id="ARBA00022989"/>
    </source>
</evidence>
<feature type="transmembrane region" description="Helical" evidence="5">
    <location>
        <begin position="52"/>
        <end position="73"/>
    </location>
</feature>
<evidence type="ECO:0000256" key="1">
    <source>
        <dbReference type="ARBA" id="ARBA00004141"/>
    </source>
</evidence>
<dbReference type="PIRSF" id="PIRSF006648">
    <property type="entry name" value="DrrB"/>
    <property type="match status" value="1"/>
</dbReference>
<organism evidence="7 8">
    <name type="scientific">Caldalkalibacillus horti</name>
    <dbReference type="NCBI Taxonomy" id="77523"/>
    <lineage>
        <taxon>Bacteria</taxon>
        <taxon>Bacillati</taxon>
        <taxon>Bacillota</taxon>
        <taxon>Bacilli</taxon>
        <taxon>Bacillales</taxon>
        <taxon>Bacillaceae</taxon>
        <taxon>Caldalkalibacillus</taxon>
    </lineage>
</organism>
<feature type="transmembrane region" description="Helical" evidence="5">
    <location>
        <begin position="166"/>
        <end position="184"/>
    </location>
</feature>